<dbReference type="Proteomes" id="UP000075683">
    <property type="component" value="Unassembled WGS sequence"/>
</dbReference>
<dbReference type="EMBL" id="LQYT01000020">
    <property type="protein sequence ID" value="KYD21389.1"/>
    <property type="molecule type" value="Genomic_DNA"/>
</dbReference>
<name>A0A150MAZ6_9BACI</name>
<comment type="caution">
    <text evidence="2">The sequence shown here is derived from an EMBL/GenBank/DDBJ whole genome shotgun (WGS) entry which is preliminary data.</text>
</comment>
<organism evidence="2 3">
    <name type="scientific">Caldibacillus debilis</name>
    <dbReference type="NCBI Taxonomy" id="301148"/>
    <lineage>
        <taxon>Bacteria</taxon>
        <taxon>Bacillati</taxon>
        <taxon>Bacillota</taxon>
        <taxon>Bacilli</taxon>
        <taxon>Bacillales</taxon>
        <taxon>Bacillaceae</taxon>
        <taxon>Caldibacillus</taxon>
    </lineage>
</organism>
<dbReference type="OrthoDB" id="1258529at2"/>
<evidence type="ECO:0000256" key="1">
    <source>
        <dbReference type="SAM" id="MobiDB-lite"/>
    </source>
</evidence>
<dbReference type="RefSeq" id="WP_061568269.1">
    <property type="nucleotide sequence ID" value="NZ_LQYT01000020.1"/>
</dbReference>
<dbReference type="PATRIC" id="fig|301148.3.peg.1889"/>
<reference evidence="2 3" key="1">
    <citation type="submission" date="2016-01" db="EMBL/GenBank/DDBJ databases">
        <title>Draft Genome Sequences of Seven Thermophilic Sporeformers Isolated from Foods.</title>
        <authorList>
            <person name="Berendsen E.M."/>
            <person name="Wells-Bennik M.H."/>
            <person name="Krawcyk A.O."/>
            <person name="De Jong A."/>
            <person name="Holsappel S."/>
            <person name="Eijlander R.T."/>
            <person name="Kuipers O.P."/>
        </authorList>
    </citation>
    <scope>NUCLEOTIDE SEQUENCE [LARGE SCALE GENOMIC DNA]</scope>
    <source>
        <strain evidence="2 3">B4135</strain>
    </source>
</reference>
<evidence type="ECO:0000313" key="3">
    <source>
        <dbReference type="Proteomes" id="UP000075683"/>
    </source>
</evidence>
<accession>A0A150MAZ6</accession>
<feature type="compositionally biased region" description="Low complexity" evidence="1">
    <location>
        <begin position="182"/>
        <end position="205"/>
    </location>
</feature>
<evidence type="ECO:0008006" key="4">
    <source>
        <dbReference type="Google" id="ProtNLM"/>
    </source>
</evidence>
<gene>
    <name evidence="2" type="ORF">B4135_1669</name>
</gene>
<dbReference type="AlphaFoldDB" id="A0A150MAZ6"/>
<evidence type="ECO:0000313" key="2">
    <source>
        <dbReference type="EMBL" id="KYD21389.1"/>
    </source>
</evidence>
<proteinExistence type="predicted"/>
<feature type="region of interest" description="Disordered" evidence="1">
    <location>
        <begin position="179"/>
        <end position="205"/>
    </location>
</feature>
<sequence length="398" mass="46423">MAKIRKLKRVVVKEELVALTGKVDHAIILNQFIYWSERAKDVDKFLAEEMERIRKFSDGSVESEADIRENLTNGWIYKSAEEMKEECMFEKSVSTVERIIKDLVDKGWLDRRRNPKYKWDKTYQYRVNILKIQHDLMKLGYSLDDYSLGDLPREILNEASNPQNEESDLQNADSKRHFAGSNLQNEDPNPQNEESNPQNEESNLQNDVSNLQNEGAIPEITTEIISEINSKEITSEINSKSVSAKEKSGDTLNELLSFIESRPDLKKHTLEIIKIFIKAKEKENFTYEIFKDTLEIIDLDIDGIEYFKRALVNNLRKGHVRKQPKNSVEIKPIRKEPIPDWFNKENVKFEQNLEELLILRDRLAEEAKNDPDPESPFIVQLEKIEEKIRAALNKDNTL</sequence>
<protein>
    <recommendedName>
        <fullName evidence="4">DnaD domain-containing protein</fullName>
    </recommendedName>
</protein>